<feature type="region of interest" description="Disordered" evidence="1">
    <location>
        <begin position="124"/>
        <end position="150"/>
    </location>
</feature>
<feature type="compositionally biased region" description="Acidic residues" evidence="1">
    <location>
        <begin position="191"/>
        <end position="202"/>
    </location>
</feature>
<reference evidence="2 3" key="1">
    <citation type="journal article" date="2019" name="Nat. Ecol. Evol.">
        <title>Megaphylogeny resolves global patterns of mushroom evolution.</title>
        <authorList>
            <person name="Varga T."/>
            <person name="Krizsan K."/>
            <person name="Foldi C."/>
            <person name="Dima B."/>
            <person name="Sanchez-Garcia M."/>
            <person name="Sanchez-Ramirez S."/>
            <person name="Szollosi G.J."/>
            <person name="Szarkandi J.G."/>
            <person name="Papp V."/>
            <person name="Albert L."/>
            <person name="Andreopoulos W."/>
            <person name="Angelini C."/>
            <person name="Antonin V."/>
            <person name="Barry K.W."/>
            <person name="Bougher N.L."/>
            <person name="Buchanan P."/>
            <person name="Buyck B."/>
            <person name="Bense V."/>
            <person name="Catcheside P."/>
            <person name="Chovatia M."/>
            <person name="Cooper J."/>
            <person name="Damon W."/>
            <person name="Desjardin D."/>
            <person name="Finy P."/>
            <person name="Geml J."/>
            <person name="Haridas S."/>
            <person name="Hughes K."/>
            <person name="Justo A."/>
            <person name="Karasinski D."/>
            <person name="Kautmanova I."/>
            <person name="Kiss B."/>
            <person name="Kocsube S."/>
            <person name="Kotiranta H."/>
            <person name="LaButti K.M."/>
            <person name="Lechner B.E."/>
            <person name="Liimatainen K."/>
            <person name="Lipzen A."/>
            <person name="Lukacs Z."/>
            <person name="Mihaltcheva S."/>
            <person name="Morgado L.N."/>
            <person name="Niskanen T."/>
            <person name="Noordeloos M.E."/>
            <person name="Ohm R.A."/>
            <person name="Ortiz-Santana B."/>
            <person name="Ovrebo C."/>
            <person name="Racz N."/>
            <person name="Riley R."/>
            <person name="Savchenko A."/>
            <person name="Shiryaev A."/>
            <person name="Soop K."/>
            <person name="Spirin V."/>
            <person name="Szebenyi C."/>
            <person name="Tomsovsky M."/>
            <person name="Tulloss R.E."/>
            <person name="Uehling J."/>
            <person name="Grigoriev I.V."/>
            <person name="Vagvolgyi C."/>
            <person name="Papp T."/>
            <person name="Martin F.M."/>
            <person name="Miettinen O."/>
            <person name="Hibbett D.S."/>
            <person name="Nagy L.G."/>
        </authorList>
    </citation>
    <scope>NUCLEOTIDE SEQUENCE [LARGE SCALE GENOMIC DNA]</scope>
    <source>
        <strain evidence="2 3">CBS 962.96</strain>
    </source>
</reference>
<organism evidence="2 3">
    <name type="scientific">Dendrothele bispora (strain CBS 962.96)</name>
    <dbReference type="NCBI Taxonomy" id="1314807"/>
    <lineage>
        <taxon>Eukaryota</taxon>
        <taxon>Fungi</taxon>
        <taxon>Dikarya</taxon>
        <taxon>Basidiomycota</taxon>
        <taxon>Agaricomycotina</taxon>
        <taxon>Agaricomycetes</taxon>
        <taxon>Agaricomycetidae</taxon>
        <taxon>Agaricales</taxon>
        <taxon>Agaricales incertae sedis</taxon>
        <taxon>Dendrothele</taxon>
    </lineage>
</organism>
<dbReference type="Proteomes" id="UP000297245">
    <property type="component" value="Unassembled WGS sequence"/>
</dbReference>
<feature type="region of interest" description="Disordered" evidence="1">
    <location>
        <begin position="177"/>
        <end position="213"/>
    </location>
</feature>
<sequence length="213" mass="23585">MQTSILPYVLKFPAPTRDLHPPSPSVHHVALAQNHESRVLAMWEILVNIRPSYIYHTFCEACPDDPFHHITISSEGSLHISCEDTNEPKHTPPSISLNEDDQRLFVKKLAQWDWEEEMINTVTKAGIPPQPPTVALPSPPRKPPSGILPSVRAPRIRAPAAPVTPVQNTVLRIDINSVVGDGTRSNPIDLAEGEEDLEDDDEGKSNESPIVIE</sequence>
<gene>
    <name evidence="2" type="ORF">K435DRAFT_860915</name>
</gene>
<feature type="compositionally biased region" description="Pro residues" evidence="1">
    <location>
        <begin position="128"/>
        <end position="143"/>
    </location>
</feature>
<keyword evidence="3" id="KW-1185">Reference proteome</keyword>
<evidence type="ECO:0000313" key="3">
    <source>
        <dbReference type="Proteomes" id="UP000297245"/>
    </source>
</evidence>
<proteinExistence type="predicted"/>
<protein>
    <submittedName>
        <fullName evidence="2">Uncharacterized protein</fullName>
    </submittedName>
</protein>
<evidence type="ECO:0000256" key="1">
    <source>
        <dbReference type="SAM" id="MobiDB-lite"/>
    </source>
</evidence>
<dbReference type="EMBL" id="ML179232">
    <property type="protein sequence ID" value="THU94093.1"/>
    <property type="molecule type" value="Genomic_DNA"/>
</dbReference>
<dbReference type="AlphaFoldDB" id="A0A4S8LXZ2"/>
<accession>A0A4S8LXZ2</accession>
<name>A0A4S8LXZ2_DENBC</name>
<evidence type="ECO:0000313" key="2">
    <source>
        <dbReference type="EMBL" id="THU94093.1"/>
    </source>
</evidence>